<keyword evidence="3" id="KW-1185">Reference proteome</keyword>
<dbReference type="EMBL" id="JXLP01000015">
    <property type="protein sequence ID" value="KIL77372.1"/>
    <property type="molecule type" value="Genomic_DNA"/>
</dbReference>
<dbReference type="RefSeq" id="WP_041101259.1">
    <property type="nucleotide sequence ID" value="NZ_JARTHD010000064.1"/>
</dbReference>
<dbReference type="Proteomes" id="UP000031982">
    <property type="component" value="Unassembled WGS sequence"/>
</dbReference>
<gene>
    <name evidence="2" type="ORF">SD77_1615</name>
</gene>
<evidence type="ECO:0000313" key="2">
    <source>
        <dbReference type="EMBL" id="KIL77372.1"/>
    </source>
</evidence>
<keyword evidence="1" id="KW-0812">Transmembrane</keyword>
<protein>
    <submittedName>
        <fullName evidence="2">Uncharacterized protein</fullName>
    </submittedName>
</protein>
<name>A0ABR5ARK8_BACBA</name>
<proteinExistence type="predicted"/>
<reference evidence="2 3" key="1">
    <citation type="submission" date="2015-01" db="EMBL/GenBank/DDBJ databases">
        <title>Genome Assembly of Bacillus badius MTCC 1458.</title>
        <authorList>
            <person name="Verma A."/>
            <person name="Khatri I."/>
            <person name="Mual P."/>
            <person name="Subramanian S."/>
            <person name="Krishnamurthi S."/>
        </authorList>
    </citation>
    <scope>NUCLEOTIDE SEQUENCE [LARGE SCALE GENOMIC DNA]</scope>
    <source>
        <strain evidence="2 3">MTCC 1458</strain>
    </source>
</reference>
<keyword evidence="1" id="KW-0472">Membrane</keyword>
<evidence type="ECO:0000313" key="3">
    <source>
        <dbReference type="Proteomes" id="UP000031982"/>
    </source>
</evidence>
<sequence>MAIVFVFIVLLLSAGAFGTIAVSAKGDEDYRKATRGNMVRLSWIYAALVTFSLLAVGVYIVL</sequence>
<organism evidence="2 3">
    <name type="scientific">Bacillus badius</name>
    <dbReference type="NCBI Taxonomy" id="1455"/>
    <lineage>
        <taxon>Bacteria</taxon>
        <taxon>Bacillati</taxon>
        <taxon>Bacillota</taxon>
        <taxon>Bacilli</taxon>
        <taxon>Bacillales</taxon>
        <taxon>Bacillaceae</taxon>
        <taxon>Pseudobacillus</taxon>
    </lineage>
</organism>
<keyword evidence="1" id="KW-1133">Transmembrane helix</keyword>
<feature type="transmembrane region" description="Helical" evidence="1">
    <location>
        <begin position="42"/>
        <end position="61"/>
    </location>
</feature>
<evidence type="ECO:0000256" key="1">
    <source>
        <dbReference type="SAM" id="Phobius"/>
    </source>
</evidence>
<comment type="caution">
    <text evidence="2">The sequence shown here is derived from an EMBL/GenBank/DDBJ whole genome shotgun (WGS) entry which is preliminary data.</text>
</comment>
<accession>A0ABR5ARK8</accession>